<gene>
    <name evidence="2" type="ORF">A3L04_10405</name>
    <name evidence="3" type="ORF">CHITON_1319</name>
</gene>
<accession>A0A161KIV6</accession>
<reference evidence="2 5" key="3">
    <citation type="submission" date="2016-04" db="EMBL/GenBank/DDBJ databases">
        <title>Complete genome sequence of Thermococcus chitonophagus type strain GC74.</title>
        <authorList>
            <person name="Oger P.M."/>
        </authorList>
    </citation>
    <scope>NUCLEOTIDE SEQUENCE [LARGE SCALE GENOMIC DNA]</scope>
    <source>
        <strain evidence="2 5">GC74</strain>
    </source>
</reference>
<evidence type="ECO:0000313" key="4">
    <source>
        <dbReference type="Proteomes" id="UP000093069"/>
    </source>
</evidence>
<dbReference type="GeneID" id="33322997"/>
<dbReference type="AlphaFoldDB" id="A0A161KIV6"/>
<proteinExistence type="predicted"/>
<evidence type="ECO:0000313" key="5">
    <source>
        <dbReference type="Proteomes" id="UP000250189"/>
    </source>
</evidence>
<dbReference type="Proteomes" id="UP000093069">
    <property type="component" value="Chromosome I"/>
</dbReference>
<keyword evidence="1" id="KW-0472">Membrane</keyword>
<feature type="transmembrane region" description="Helical" evidence="1">
    <location>
        <begin position="7"/>
        <end position="30"/>
    </location>
</feature>
<dbReference type="STRING" id="54262.CHITON_1319"/>
<protein>
    <submittedName>
        <fullName evidence="3">Uncharacterized protein</fullName>
    </submittedName>
</protein>
<dbReference type="RefSeq" id="WP_068577883.1">
    <property type="nucleotide sequence ID" value="NZ_CP015193.1"/>
</dbReference>
<keyword evidence="5" id="KW-1185">Reference proteome</keyword>
<keyword evidence="1" id="KW-0812">Transmembrane</keyword>
<dbReference type="Proteomes" id="UP000250189">
    <property type="component" value="Chromosome"/>
</dbReference>
<reference evidence="3" key="2">
    <citation type="submission" date="2016-01" db="EMBL/GenBank/DDBJ databases">
        <authorList>
            <person name="McClelland M."/>
            <person name="Jain A."/>
            <person name="Saraogi P."/>
            <person name="Mendelson R."/>
            <person name="Westerman R."/>
            <person name="SanMiguel P."/>
            <person name="Csonka L."/>
        </authorList>
    </citation>
    <scope>NUCLEOTIDE SEQUENCE</scope>
    <source>
        <strain evidence="3">1</strain>
    </source>
</reference>
<evidence type="ECO:0000313" key="3">
    <source>
        <dbReference type="EMBL" id="CUX78098.1"/>
    </source>
</evidence>
<dbReference type="OrthoDB" id="86035at2157"/>
<keyword evidence="1" id="KW-1133">Transmembrane helix</keyword>
<name>A0A161KIV6_9EURY</name>
<organism evidence="3 4">
    <name type="scientific">Thermococcus chitonophagus</name>
    <dbReference type="NCBI Taxonomy" id="54262"/>
    <lineage>
        <taxon>Archaea</taxon>
        <taxon>Methanobacteriati</taxon>
        <taxon>Methanobacteriota</taxon>
        <taxon>Thermococci</taxon>
        <taxon>Thermococcales</taxon>
        <taxon>Thermococcaceae</taxon>
        <taxon>Thermococcus</taxon>
    </lineage>
</organism>
<dbReference type="KEGG" id="tch:CHITON_1319"/>
<dbReference type="EMBL" id="CP015193">
    <property type="protein sequence ID" value="ASJ17451.1"/>
    <property type="molecule type" value="Genomic_DNA"/>
</dbReference>
<dbReference type="EMBL" id="LN999010">
    <property type="protein sequence ID" value="CUX78098.1"/>
    <property type="molecule type" value="Genomic_DNA"/>
</dbReference>
<evidence type="ECO:0000256" key="1">
    <source>
        <dbReference type="SAM" id="Phobius"/>
    </source>
</evidence>
<feature type="transmembrane region" description="Helical" evidence="1">
    <location>
        <begin position="68"/>
        <end position="88"/>
    </location>
</feature>
<reference evidence="4" key="1">
    <citation type="submission" date="2016-01" db="EMBL/GenBank/DDBJ databases">
        <authorList>
            <person name="Vorgias C.E."/>
        </authorList>
    </citation>
    <scope>NUCLEOTIDE SEQUENCE [LARGE SCALE GENOMIC DNA]</scope>
</reference>
<sequence>MDKTLLRYYAFTIPHVTIFAGAVFGILLLMRVNLKLAVGIFSTLYGLMLMIVGLIVREHFWNSRIYKLSLLAYISLFLAGIFIIYSSIFGH</sequence>
<feature type="transmembrane region" description="Helical" evidence="1">
    <location>
        <begin position="36"/>
        <end position="56"/>
    </location>
</feature>
<evidence type="ECO:0000313" key="2">
    <source>
        <dbReference type="EMBL" id="ASJ17451.1"/>
    </source>
</evidence>